<feature type="region of interest" description="Disordered" evidence="9">
    <location>
        <begin position="1"/>
        <end position="29"/>
    </location>
</feature>
<evidence type="ECO:0000256" key="1">
    <source>
        <dbReference type="ARBA" id="ARBA00004141"/>
    </source>
</evidence>
<dbReference type="SUPFAM" id="SSF81324">
    <property type="entry name" value="Voltage-gated potassium channels"/>
    <property type="match status" value="2"/>
</dbReference>
<feature type="compositionally biased region" description="Polar residues" evidence="9">
    <location>
        <begin position="1"/>
        <end position="12"/>
    </location>
</feature>
<evidence type="ECO:0000313" key="13">
    <source>
        <dbReference type="Proteomes" id="UP001353858"/>
    </source>
</evidence>
<protein>
    <recommendedName>
        <fullName evidence="11">Potassium channel domain-containing protein</fullName>
    </recommendedName>
</protein>
<dbReference type="Gene3D" id="1.10.287.70">
    <property type="match status" value="1"/>
</dbReference>
<dbReference type="Pfam" id="PF07885">
    <property type="entry name" value="Ion_trans_2"/>
    <property type="match status" value="2"/>
</dbReference>
<dbReference type="GO" id="GO:0015271">
    <property type="term" value="F:outward rectifier potassium channel activity"/>
    <property type="evidence" value="ECO:0007669"/>
    <property type="project" value="TreeGrafter"/>
</dbReference>
<feature type="transmembrane region" description="Helical" evidence="10">
    <location>
        <begin position="66"/>
        <end position="90"/>
    </location>
</feature>
<keyword evidence="2 8" id="KW-0813">Transport</keyword>
<evidence type="ECO:0000256" key="2">
    <source>
        <dbReference type="ARBA" id="ARBA00022448"/>
    </source>
</evidence>
<feature type="domain" description="Potassium channel" evidence="11">
    <location>
        <begin position="173"/>
        <end position="238"/>
    </location>
</feature>
<dbReference type="GO" id="GO:0022841">
    <property type="term" value="F:potassium ion leak channel activity"/>
    <property type="evidence" value="ECO:0007669"/>
    <property type="project" value="TreeGrafter"/>
</dbReference>
<gene>
    <name evidence="12" type="ORF">RN001_011372</name>
</gene>
<dbReference type="AlphaFoldDB" id="A0AAN7S8X7"/>
<evidence type="ECO:0000256" key="5">
    <source>
        <dbReference type="ARBA" id="ARBA00023065"/>
    </source>
</evidence>
<dbReference type="PRINTS" id="PR01333">
    <property type="entry name" value="2POREKCHANEL"/>
</dbReference>
<keyword evidence="5 8" id="KW-0406">Ion transport</keyword>
<comment type="subcellular location">
    <subcellularLocation>
        <location evidence="1">Membrane</location>
        <topology evidence="1">Multi-pass membrane protein</topology>
    </subcellularLocation>
</comment>
<dbReference type="InterPro" id="IPR013099">
    <property type="entry name" value="K_chnl_dom"/>
</dbReference>
<keyword evidence="3 8" id="KW-0812">Transmembrane</keyword>
<organism evidence="12 13">
    <name type="scientific">Aquatica leii</name>
    <dbReference type="NCBI Taxonomy" id="1421715"/>
    <lineage>
        <taxon>Eukaryota</taxon>
        <taxon>Metazoa</taxon>
        <taxon>Ecdysozoa</taxon>
        <taxon>Arthropoda</taxon>
        <taxon>Hexapoda</taxon>
        <taxon>Insecta</taxon>
        <taxon>Pterygota</taxon>
        <taxon>Neoptera</taxon>
        <taxon>Endopterygota</taxon>
        <taxon>Coleoptera</taxon>
        <taxon>Polyphaga</taxon>
        <taxon>Elateriformia</taxon>
        <taxon>Elateroidea</taxon>
        <taxon>Lampyridae</taxon>
        <taxon>Luciolinae</taxon>
        <taxon>Aquatica</taxon>
    </lineage>
</organism>
<evidence type="ECO:0000256" key="6">
    <source>
        <dbReference type="ARBA" id="ARBA00023136"/>
    </source>
</evidence>
<dbReference type="Proteomes" id="UP001353858">
    <property type="component" value="Unassembled WGS sequence"/>
</dbReference>
<dbReference type="GO" id="GO:0030322">
    <property type="term" value="P:stabilization of membrane potential"/>
    <property type="evidence" value="ECO:0007669"/>
    <property type="project" value="TreeGrafter"/>
</dbReference>
<dbReference type="PANTHER" id="PTHR11003:SF325">
    <property type="entry name" value="POTASSIUM CHANNEL DOMAIN-CONTAINING PROTEIN"/>
    <property type="match status" value="1"/>
</dbReference>
<keyword evidence="4 10" id="KW-1133">Transmembrane helix</keyword>
<feature type="domain" description="Potassium channel" evidence="11">
    <location>
        <begin position="273"/>
        <end position="349"/>
    </location>
</feature>
<evidence type="ECO:0000256" key="9">
    <source>
        <dbReference type="SAM" id="MobiDB-lite"/>
    </source>
</evidence>
<dbReference type="GO" id="GO:0005886">
    <property type="term" value="C:plasma membrane"/>
    <property type="evidence" value="ECO:0007669"/>
    <property type="project" value="TreeGrafter"/>
</dbReference>
<dbReference type="EMBL" id="JARPUR010000004">
    <property type="protein sequence ID" value="KAK4878866.1"/>
    <property type="molecule type" value="Genomic_DNA"/>
</dbReference>
<feature type="transmembrane region" description="Helical" evidence="10">
    <location>
        <begin position="264"/>
        <end position="286"/>
    </location>
</feature>
<keyword evidence="13" id="KW-1185">Reference proteome</keyword>
<evidence type="ECO:0000256" key="4">
    <source>
        <dbReference type="ARBA" id="ARBA00022989"/>
    </source>
</evidence>
<comment type="similarity">
    <text evidence="8">Belongs to the two pore domain potassium channel (TC 1.A.1.8) family.</text>
</comment>
<accession>A0AAN7S8X7</accession>
<feature type="transmembrane region" description="Helical" evidence="10">
    <location>
        <begin position="216"/>
        <end position="238"/>
    </location>
</feature>
<evidence type="ECO:0000259" key="11">
    <source>
        <dbReference type="Pfam" id="PF07885"/>
    </source>
</evidence>
<evidence type="ECO:0000313" key="12">
    <source>
        <dbReference type="EMBL" id="KAK4878866.1"/>
    </source>
</evidence>
<comment type="caution">
    <text evidence="12">The sequence shown here is derived from an EMBL/GenBank/DDBJ whole genome shotgun (WGS) entry which is preliminary data.</text>
</comment>
<evidence type="ECO:0000256" key="10">
    <source>
        <dbReference type="SAM" id="Phobius"/>
    </source>
</evidence>
<proteinExistence type="inferred from homology"/>
<reference evidence="13" key="1">
    <citation type="submission" date="2023-01" db="EMBL/GenBank/DDBJ databases">
        <title>Key to firefly adult light organ development and bioluminescence: homeobox transcription factors regulate luciferase expression and transportation to peroxisome.</title>
        <authorList>
            <person name="Fu X."/>
        </authorList>
    </citation>
    <scope>NUCLEOTIDE SEQUENCE [LARGE SCALE GENOMIC DNA]</scope>
</reference>
<evidence type="ECO:0000256" key="8">
    <source>
        <dbReference type="RuleBase" id="RU003857"/>
    </source>
</evidence>
<name>A0AAN7S8X7_9COLE</name>
<feature type="transmembrane region" description="Helical" evidence="10">
    <location>
        <begin position="322"/>
        <end position="345"/>
    </location>
</feature>
<keyword evidence="6 10" id="KW-0472">Membrane</keyword>
<dbReference type="InterPro" id="IPR003280">
    <property type="entry name" value="2pore_dom_K_chnl"/>
</dbReference>
<dbReference type="PANTHER" id="PTHR11003">
    <property type="entry name" value="POTASSIUM CHANNEL, SUBFAMILY K"/>
    <property type="match status" value="1"/>
</dbReference>
<evidence type="ECO:0000256" key="7">
    <source>
        <dbReference type="ARBA" id="ARBA00023303"/>
    </source>
</evidence>
<feature type="transmembrane region" description="Helical" evidence="10">
    <location>
        <begin position="183"/>
        <end position="204"/>
    </location>
</feature>
<evidence type="ECO:0000256" key="3">
    <source>
        <dbReference type="ARBA" id="ARBA00022692"/>
    </source>
</evidence>
<keyword evidence="7 8" id="KW-0407">Ion channel</keyword>
<sequence length="379" mass="41832">MICDSNSPTSTVYPSLPPHSPYHRRSSPPGSPAPKKCCYEHKESYSPNENVFCCCYSCPGSQSTSVIATIGVCCLVLAYTILGAFAFMALEGRLEHDTAVAASKHDPKHDKSTVGVLRAQTVDKLWSITENLNILYRENWTRLAAEEVLEFQEALIRAMKGTNNGQVRNPSSAMFYYHTPHRWSFSSSFLYSLTLITTIGYGSISPKTTWGKLVTIIYAFIGIPLMLLYLSTTGDLLARNFRKLYGKLCGTSLKQQNCPCSKTVRVPLILCLIIILGYICLGAVLFHRLENWTILEGSYFCFTSLGTIGFGDLMPGQNTEDISLCTSSAYILVGMALVAMCFSLVQDQVVSLFRYIGATCAKNEAIKIREEVQMAVVGS</sequence>